<gene>
    <name evidence="2" type="ORF">VFDL14_22730</name>
</gene>
<dbReference type="STRING" id="212667.VFDL14_22730"/>
<dbReference type="RefSeq" id="WP_032550799.1">
    <property type="nucleotide sequence ID" value="NZ_JFFR01000013.1"/>
</dbReference>
<evidence type="ECO:0000313" key="3">
    <source>
        <dbReference type="Proteomes" id="UP000027219"/>
    </source>
</evidence>
<reference evidence="2 3" key="1">
    <citation type="submission" date="2014-02" db="EMBL/GenBank/DDBJ databases">
        <title>Vibrio fortis Dalian14 Genome Sequencing.</title>
        <authorList>
            <person name="Wang Y."/>
            <person name="Song L."/>
            <person name="Liu G."/>
            <person name="Ding J."/>
        </authorList>
    </citation>
    <scope>NUCLEOTIDE SEQUENCE [LARGE SCALE GENOMIC DNA]</scope>
    <source>
        <strain evidence="2 3">Dalian14</strain>
    </source>
</reference>
<dbReference type="GO" id="GO:0004601">
    <property type="term" value="F:peroxidase activity"/>
    <property type="evidence" value="ECO:0007669"/>
    <property type="project" value="UniProtKB-KW"/>
</dbReference>
<dbReference type="Proteomes" id="UP000027219">
    <property type="component" value="Unassembled WGS sequence"/>
</dbReference>
<dbReference type="OrthoDB" id="9809746at2"/>
<dbReference type="InterPro" id="IPR013740">
    <property type="entry name" value="Redoxin"/>
</dbReference>
<comment type="caution">
    <text evidence="2">The sequence shown here is derived from an EMBL/GenBank/DDBJ whole genome shotgun (WGS) entry which is preliminary data.</text>
</comment>
<proteinExistence type="predicted"/>
<protein>
    <submittedName>
        <fullName evidence="2">Thioredoxin peroxidase</fullName>
    </submittedName>
</protein>
<dbReference type="AlphaFoldDB" id="A0A066UPC2"/>
<dbReference type="Pfam" id="PF08534">
    <property type="entry name" value="Redoxin"/>
    <property type="match status" value="1"/>
</dbReference>
<dbReference type="InterPro" id="IPR036249">
    <property type="entry name" value="Thioredoxin-like_sf"/>
</dbReference>
<evidence type="ECO:0000313" key="2">
    <source>
        <dbReference type="EMBL" id="KDN28930.1"/>
    </source>
</evidence>
<sequence length="179" mass="19865">MGHSSKLKAGDSFPTINATLLDGTNVTLGEPKSGMTWQAVFVYRGKHCPLCTKYLNEIESYKQAFNDAGVDILAVSADAKHQAEEQLEKLDISFPIAYGLTEEQMKALGVYISLPRSEQETDHNFAEPGLFVVNEKGELHVVDISNNPFVRPELGALTRGLAWIRDPNNHYPIRGTLDY</sequence>
<keyword evidence="2" id="KW-0575">Peroxidase</keyword>
<accession>A0A066UPC2</accession>
<dbReference type="EMBL" id="JFFR01000013">
    <property type="protein sequence ID" value="KDN28930.1"/>
    <property type="molecule type" value="Genomic_DNA"/>
</dbReference>
<name>A0A066UPC2_9VIBR</name>
<evidence type="ECO:0000259" key="1">
    <source>
        <dbReference type="PROSITE" id="PS51352"/>
    </source>
</evidence>
<feature type="domain" description="Thioredoxin" evidence="1">
    <location>
        <begin position="7"/>
        <end position="166"/>
    </location>
</feature>
<dbReference type="PROSITE" id="PS51352">
    <property type="entry name" value="THIOREDOXIN_2"/>
    <property type="match status" value="1"/>
</dbReference>
<keyword evidence="2" id="KW-0560">Oxidoreductase</keyword>
<organism evidence="2 3">
    <name type="scientific">Vibrio fortis</name>
    <dbReference type="NCBI Taxonomy" id="212667"/>
    <lineage>
        <taxon>Bacteria</taxon>
        <taxon>Pseudomonadati</taxon>
        <taxon>Pseudomonadota</taxon>
        <taxon>Gammaproteobacteria</taxon>
        <taxon>Vibrionales</taxon>
        <taxon>Vibrionaceae</taxon>
        <taxon>Vibrio</taxon>
    </lineage>
</organism>
<dbReference type="SUPFAM" id="SSF52833">
    <property type="entry name" value="Thioredoxin-like"/>
    <property type="match status" value="1"/>
</dbReference>
<dbReference type="InterPro" id="IPR013766">
    <property type="entry name" value="Thioredoxin_domain"/>
</dbReference>
<dbReference type="Gene3D" id="3.40.30.10">
    <property type="entry name" value="Glutaredoxin"/>
    <property type="match status" value="1"/>
</dbReference>
<keyword evidence="3" id="KW-1185">Reference proteome</keyword>